<organism evidence="1 2">
    <name type="scientific">Chitinophaga solisilvae</name>
    <dbReference type="NCBI Taxonomy" id="1233460"/>
    <lineage>
        <taxon>Bacteria</taxon>
        <taxon>Pseudomonadati</taxon>
        <taxon>Bacteroidota</taxon>
        <taxon>Chitinophagia</taxon>
        <taxon>Chitinophagales</taxon>
        <taxon>Chitinophagaceae</taxon>
        <taxon>Chitinophaga</taxon>
    </lineage>
</organism>
<dbReference type="Proteomes" id="UP000281028">
    <property type="component" value="Unassembled WGS sequence"/>
</dbReference>
<gene>
    <name evidence="1" type="ORF">ECE50_004290</name>
</gene>
<dbReference type="AlphaFoldDB" id="A0A3S1B2D7"/>
<sequence>MQNNISHKDQASLYLTNFISFPYQSSNQDVPVMQFTAGEPLSLSWASNGSEFQLYAAGGSNLLYSGATPSFDLQQGFQQNTTLMLTTNDSVTTLYAFLTIIISNPVLTPDSMDVSGDQTDSGTLTVQQTLYTQKNLTIADNLNTGSNNSFNNISVSQQTNVSGAATMKTLSVNEITGGSTLTTDSNTTLVLPDNANISRLDTTSVTASGTSNISDLTVSGGITSGNASIAMIGSLQLIKQDISFGEMDITAKTDGFAIALIDPTNCYGGTNSYSVITYDGQEYSVNGVYLSENPGHNIPKYGYCCIPVQKGGTWKCSASTEGSAGNAPVVSIYWAPLGGGSDSYTITREAKASAGINVKPPDLQQQWQTDFLQTLAAAMQKDPAASQPSAGQ</sequence>
<dbReference type="EMBL" id="RIAR02000001">
    <property type="protein sequence ID" value="NSL86037.1"/>
    <property type="molecule type" value="Genomic_DNA"/>
</dbReference>
<reference evidence="1" key="1">
    <citation type="submission" date="2020-05" db="EMBL/GenBank/DDBJ databases">
        <title>Chitinophaga laudate sp. nov., isolated from a tropical peat swamp.</title>
        <authorList>
            <person name="Goh C.B.S."/>
            <person name="Lee M.S."/>
            <person name="Parimannan S."/>
            <person name="Pasbakhsh P."/>
            <person name="Yule C.M."/>
            <person name="Rajandas H."/>
            <person name="Loke S."/>
            <person name="Croft L."/>
            <person name="Tan J.B.L."/>
        </authorList>
    </citation>
    <scope>NUCLEOTIDE SEQUENCE</scope>
    <source>
        <strain evidence="1">Mgbs1</strain>
    </source>
</reference>
<protein>
    <submittedName>
        <fullName evidence="1">Uncharacterized protein</fullName>
    </submittedName>
</protein>
<proteinExistence type="predicted"/>
<dbReference type="OrthoDB" id="2503268at2"/>
<evidence type="ECO:0000313" key="2">
    <source>
        <dbReference type="Proteomes" id="UP000281028"/>
    </source>
</evidence>
<comment type="caution">
    <text evidence="1">The sequence shown here is derived from an EMBL/GenBank/DDBJ whole genome shotgun (WGS) entry which is preliminary data.</text>
</comment>
<name>A0A3S1B2D7_9BACT</name>
<keyword evidence="2" id="KW-1185">Reference proteome</keyword>
<evidence type="ECO:0000313" key="1">
    <source>
        <dbReference type="EMBL" id="NSL86037.1"/>
    </source>
</evidence>
<accession>A0A3S1B2D7</accession>